<protein>
    <submittedName>
        <fullName evidence="1">Uncharacterized protein</fullName>
    </submittedName>
</protein>
<dbReference type="OrthoDB" id="2443950at2759"/>
<evidence type="ECO:0000313" key="2">
    <source>
        <dbReference type="Proteomes" id="UP000266861"/>
    </source>
</evidence>
<sequence>MYNNLRPNFDSILMQPISFPQRKMTLKTRCILITVFDLLESFYRPLLTEDNYSENTYVIHTISKVLDLIFTDSKWFLKHKKLDLRVLLKLDIREKVIDWKKLVHICKDCFDERYNIFFERRNNSSATVRLINYKLSKIPILEIQGITDSQKSILCKKKKENSGLLQTDLKKMV</sequence>
<gene>
    <name evidence="1" type="ORF">Glove_174g152</name>
</gene>
<evidence type="ECO:0000313" key="1">
    <source>
        <dbReference type="EMBL" id="RHZ77700.1"/>
    </source>
</evidence>
<dbReference type="Proteomes" id="UP000266861">
    <property type="component" value="Unassembled WGS sequence"/>
</dbReference>
<reference evidence="1 2" key="1">
    <citation type="submission" date="2018-08" db="EMBL/GenBank/DDBJ databases">
        <title>Genome and evolution of the arbuscular mycorrhizal fungus Diversispora epigaea (formerly Glomus versiforme) and its bacterial endosymbionts.</title>
        <authorList>
            <person name="Sun X."/>
            <person name="Fei Z."/>
            <person name="Harrison M."/>
        </authorList>
    </citation>
    <scope>NUCLEOTIDE SEQUENCE [LARGE SCALE GENOMIC DNA]</scope>
    <source>
        <strain evidence="1 2">IT104</strain>
    </source>
</reference>
<dbReference type="AlphaFoldDB" id="A0A397IYG9"/>
<keyword evidence="2" id="KW-1185">Reference proteome</keyword>
<name>A0A397IYG9_9GLOM</name>
<dbReference type="EMBL" id="PQFF01000164">
    <property type="protein sequence ID" value="RHZ77700.1"/>
    <property type="molecule type" value="Genomic_DNA"/>
</dbReference>
<proteinExistence type="predicted"/>
<comment type="caution">
    <text evidence="1">The sequence shown here is derived from an EMBL/GenBank/DDBJ whole genome shotgun (WGS) entry which is preliminary data.</text>
</comment>
<organism evidence="1 2">
    <name type="scientific">Diversispora epigaea</name>
    <dbReference type="NCBI Taxonomy" id="1348612"/>
    <lineage>
        <taxon>Eukaryota</taxon>
        <taxon>Fungi</taxon>
        <taxon>Fungi incertae sedis</taxon>
        <taxon>Mucoromycota</taxon>
        <taxon>Glomeromycotina</taxon>
        <taxon>Glomeromycetes</taxon>
        <taxon>Diversisporales</taxon>
        <taxon>Diversisporaceae</taxon>
        <taxon>Diversispora</taxon>
    </lineage>
</organism>
<accession>A0A397IYG9</accession>